<evidence type="ECO:0000256" key="2">
    <source>
        <dbReference type="SAM" id="SignalP"/>
    </source>
</evidence>
<reference evidence="4" key="1">
    <citation type="submission" date="2014-01" db="EMBL/GenBank/DDBJ databases">
        <title>The Genome Sequence of Anopheles farauti FAR1 (V2).</title>
        <authorList>
            <consortium name="The Broad Institute Genomics Platform"/>
            <person name="Neafsey D.E."/>
            <person name="Besansky N."/>
            <person name="Howell P."/>
            <person name="Walton C."/>
            <person name="Young S.K."/>
            <person name="Zeng Q."/>
            <person name="Gargeya S."/>
            <person name="Fitzgerald M."/>
            <person name="Haas B."/>
            <person name="Abouelleil A."/>
            <person name="Allen A.W."/>
            <person name="Alvarado L."/>
            <person name="Arachchi H.M."/>
            <person name="Berlin A.M."/>
            <person name="Chapman S.B."/>
            <person name="Gainer-Dewar J."/>
            <person name="Goldberg J."/>
            <person name="Griggs A."/>
            <person name="Gujja S."/>
            <person name="Hansen M."/>
            <person name="Howarth C."/>
            <person name="Imamovic A."/>
            <person name="Ireland A."/>
            <person name="Larimer J."/>
            <person name="McCowan C."/>
            <person name="Murphy C."/>
            <person name="Pearson M."/>
            <person name="Poon T.W."/>
            <person name="Priest M."/>
            <person name="Roberts A."/>
            <person name="Saif S."/>
            <person name="Shea T."/>
            <person name="Sisk P."/>
            <person name="Sykes S."/>
            <person name="Wortman J."/>
            <person name="Nusbaum C."/>
            <person name="Birren B."/>
        </authorList>
    </citation>
    <scope>NUCLEOTIDE SEQUENCE [LARGE SCALE GENOMIC DNA]</scope>
    <source>
        <strain evidence="4">FAR1</strain>
    </source>
</reference>
<name>A0A182QVK7_9DIPT</name>
<feature type="chain" id="PRO_5008133469" evidence="2">
    <location>
        <begin position="29"/>
        <end position="246"/>
    </location>
</feature>
<evidence type="ECO:0000313" key="4">
    <source>
        <dbReference type="Proteomes" id="UP000075886"/>
    </source>
</evidence>
<evidence type="ECO:0000313" key="3">
    <source>
        <dbReference type="EnsemblMetazoa" id="AFAF017754-PA"/>
    </source>
</evidence>
<sequence length="246" mass="26460">MNSSSSTLGMLSMLSRLSLLKFSAGVDGSERLLLRLTVAPDSFGATAVAAPLPDVFGLISMIFESVVTGVEGMMFSGRLTGFRISVRGGRAVVVFGYDGEEVMKDNTTRRSLWVTMKSRSVRQTFSGRSTEPECTDHCRYGRHQQSSSGLASQAEPVRESWRSLPSPPFRISCLIGLGKRRTCYLPGQFGMSGGGPDGLMQNVPSIKIKEINDKREGSLGDNRGIPKPQTKPALLFGGFGGWNGAG</sequence>
<dbReference type="AlphaFoldDB" id="A0A182QVK7"/>
<dbReference type="Proteomes" id="UP000075886">
    <property type="component" value="Unassembled WGS sequence"/>
</dbReference>
<accession>A0A182QVK7</accession>
<protein>
    <submittedName>
        <fullName evidence="3">Uncharacterized protein</fullName>
    </submittedName>
</protein>
<organism evidence="3 4">
    <name type="scientific">Anopheles farauti</name>
    <dbReference type="NCBI Taxonomy" id="69004"/>
    <lineage>
        <taxon>Eukaryota</taxon>
        <taxon>Metazoa</taxon>
        <taxon>Ecdysozoa</taxon>
        <taxon>Arthropoda</taxon>
        <taxon>Hexapoda</taxon>
        <taxon>Insecta</taxon>
        <taxon>Pterygota</taxon>
        <taxon>Neoptera</taxon>
        <taxon>Endopterygota</taxon>
        <taxon>Diptera</taxon>
        <taxon>Nematocera</taxon>
        <taxon>Culicoidea</taxon>
        <taxon>Culicidae</taxon>
        <taxon>Anophelinae</taxon>
        <taxon>Anopheles</taxon>
    </lineage>
</organism>
<evidence type="ECO:0000256" key="1">
    <source>
        <dbReference type="SAM" id="MobiDB-lite"/>
    </source>
</evidence>
<dbReference type="EnsemblMetazoa" id="AFAF017754-RA">
    <property type="protein sequence ID" value="AFAF017754-PA"/>
    <property type="gene ID" value="AFAF017754"/>
</dbReference>
<dbReference type="EMBL" id="AXCN02000251">
    <property type="status" value="NOT_ANNOTATED_CDS"/>
    <property type="molecule type" value="Genomic_DNA"/>
</dbReference>
<keyword evidence="4" id="KW-1185">Reference proteome</keyword>
<keyword evidence="2" id="KW-0732">Signal</keyword>
<reference evidence="3" key="2">
    <citation type="submission" date="2020-05" db="UniProtKB">
        <authorList>
            <consortium name="EnsemblMetazoa"/>
        </authorList>
    </citation>
    <scope>IDENTIFICATION</scope>
    <source>
        <strain evidence="3">FAR1</strain>
    </source>
</reference>
<feature type="signal peptide" evidence="2">
    <location>
        <begin position="1"/>
        <end position="28"/>
    </location>
</feature>
<feature type="region of interest" description="Disordered" evidence="1">
    <location>
        <begin position="140"/>
        <end position="161"/>
    </location>
</feature>
<dbReference type="VEuPathDB" id="VectorBase:AFAF017754"/>
<proteinExistence type="predicted"/>